<organism evidence="1 2">
    <name type="scientific">Araneus ventricosus</name>
    <name type="common">Orbweaver spider</name>
    <name type="synonym">Epeira ventricosa</name>
    <dbReference type="NCBI Taxonomy" id="182803"/>
    <lineage>
        <taxon>Eukaryota</taxon>
        <taxon>Metazoa</taxon>
        <taxon>Ecdysozoa</taxon>
        <taxon>Arthropoda</taxon>
        <taxon>Chelicerata</taxon>
        <taxon>Arachnida</taxon>
        <taxon>Araneae</taxon>
        <taxon>Araneomorphae</taxon>
        <taxon>Entelegynae</taxon>
        <taxon>Araneoidea</taxon>
        <taxon>Araneidae</taxon>
        <taxon>Araneus</taxon>
    </lineage>
</organism>
<protein>
    <submittedName>
        <fullName evidence="1">Uncharacterized protein</fullName>
    </submittedName>
</protein>
<dbReference type="AlphaFoldDB" id="A0A4Y2C614"/>
<evidence type="ECO:0000313" key="1">
    <source>
        <dbReference type="EMBL" id="GBL99215.1"/>
    </source>
</evidence>
<sequence length="118" mass="13452">MRLKLNVSCHNSLGRNPNGHHWPRPDTSRRRYVLTLEESHYSIPSVIIPGEAKAHLHIWETFHPRTRGDPRESQMFVTSISKYSLPPPCRSLVGNGMTAAAIASDIGKQAYLWFISFR</sequence>
<gene>
    <name evidence="1" type="ORF">AVEN_140678_1</name>
</gene>
<reference evidence="1 2" key="1">
    <citation type="journal article" date="2019" name="Sci. Rep.">
        <title>Orb-weaving spider Araneus ventricosus genome elucidates the spidroin gene catalogue.</title>
        <authorList>
            <person name="Kono N."/>
            <person name="Nakamura H."/>
            <person name="Ohtoshi R."/>
            <person name="Moran D.A.P."/>
            <person name="Shinohara A."/>
            <person name="Yoshida Y."/>
            <person name="Fujiwara M."/>
            <person name="Mori M."/>
            <person name="Tomita M."/>
            <person name="Arakawa K."/>
        </authorList>
    </citation>
    <scope>NUCLEOTIDE SEQUENCE [LARGE SCALE GENOMIC DNA]</scope>
</reference>
<dbReference type="EMBL" id="BGPR01000146">
    <property type="protein sequence ID" value="GBL99215.1"/>
    <property type="molecule type" value="Genomic_DNA"/>
</dbReference>
<proteinExistence type="predicted"/>
<accession>A0A4Y2C614</accession>
<comment type="caution">
    <text evidence="1">The sequence shown here is derived from an EMBL/GenBank/DDBJ whole genome shotgun (WGS) entry which is preliminary data.</text>
</comment>
<name>A0A4Y2C614_ARAVE</name>
<dbReference type="Proteomes" id="UP000499080">
    <property type="component" value="Unassembled WGS sequence"/>
</dbReference>
<keyword evidence="2" id="KW-1185">Reference proteome</keyword>
<evidence type="ECO:0000313" key="2">
    <source>
        <dbReference type="Proteomes" id="UP000499080"/>
    </source>
</evidence>